<evidence type="ECO:0000256" key="1">
    <source>
        <dbReference type="ARBA" id="ARBA00004141"/>
    </source>
</evidence>
<dbReference type="PANTHER" id="PTHR43791">
    <property type="entry name" value="PERMEASE-RELATED"/>
    <property type="match status" value="1"/>
</dbReference>
<evidence type="ECO:0000256" key="3">
    <source>
        <dbReference type="ARBA" id="ARBA00022692"/>
    </source>
</evidence>
<feature type="transmembrane region" description="Helical" evidence="6">
    <location>
        <begin position="65"/>
        <end position="83"/>
    </location>
</feature>
<protein>
    <recommendedName>
        <fullName evidence="7">Major facilitator superfamily (MFS) profile domain-containing protein</fullName>
    </recommendedName>
</protein>
<organism evidence="8 9">
    <name type="scientific">Zymoseptoria tritici ST99CH_1A5</name>
    <dbReference type="NCBI Taxonomy" id="1276529"/>
    <lineage>
        <taxon>Eukaryota</taxon>
        <taxon>Fungi</taxon>
        <taxon>Dikarya</taxon>
        <taxon>Ascomycota</taxon>
        <taxon>Pezizomycotina</taxon>
        <taxon>Dothideomycetes</taxon>
        <taxon>Dothideomycetidae</taxon>
        <taxon>Mycosphaerellales</taxon>
        <taxon>Mycosphaerellaceae</taxon>
        <taxon>Zymoseptoria</taxon>
    </lineage>
</organism>
<feature type="transmembrane region" description="Helical" evidence="6">
    <location>
        <begin position="370"/>
        <end position="389"/>
    </location>
</feature>
<dbReference type="FunFam" id="1.20.1250.20:FF:000018">
    <property type="entry name" value="MFS transporter permease"/>
    <property type="match status" value="1"/>
</dbReference>
<sequence>MSSIKQDTIFYDHHQHVNDLRQVPSDEDKHAALDRFATNVPLIDEPLDEDPEFTYKEQRKIIHRIDRRLILATGLMYCVSGLDRGNLPNAAIAGMTKDLELNVGYRYSIVALVFFITYALSQPPATILTRILGPRIFLPALCCSWGIVMIGFGFPKVWTPLVPLRLLLGLFEAGMFPGSVYVISTWYSRYDQQKRFAAFFIFTMLTSGCGGILAVGLEQMDGLGGYAGWRWLFIMEGILTVVIGVIGYVLMIDFPDRAIKGKHWHFLKENEILFIMRRIKKDRNDGEAEPWNFRKWLSAGADPKVWSFALIFFALTTSGYALSYFLPSLLRENMGFTINESQMLTAPQHVFAAILLALFAWVGDKYHIRGPMLLVNAAMGLTGCALVGYSQAVGARFFGTFLICGGSSGAIPTCVAYQANNIRGQWKRAFTSATLVGFGALGGIAGSLVFRTQDKPDYKPGIWACMACNGLIAVLVCVNTWHFRRENARADRGEKVLEGEPSFRYTI</sequence>
<evidence type="ECO:0000313" key="9">
    <source>
        <dbReference type="Proteomes" id="UP000215453"/>
    </source>
</evidence>
<reference evidence="8 9" key="1">
    <citation type="submission" date="2016-10" db="EMBL/GenBank/DDBJ databases">
        <authorList>
            <person name="Varghese N."/>
        </authorList>
    </citation>
    <scope>NUCLEOTIDE SEQUENCE [LARGE SCALE GENOMIC DNA]</scope>
</reference>
<dbReference type="FunFam" id="1.20.1250.20:FF:000013">
    <property type="entry name" value="MFS general substrate transporter"/>
    <property type="match status" value="1"/>
</dbReference>
<keyword evidence="2" id="KW-0813">Transport</keyword>
<dbReference type="InterPro" id="IPR020846">
    <property type="entry name" value="MFS_dom"/>
</dbReference>
<evidence type="ECO:0000256" key="5">
    <source>
        <dbReference type="ARBA" id="ARBA00023136"/>
    </source>
</evidence>
<feature type="transmembrane region" description="Helical" evidence="6">
    <location>
        <begin position="229"/>
        <end position="252"/>
    </location>
</feature>
<evidence type="ECO:0000259" key="7">
    <source>
        <dbReference type="PROSITE" id="PS50850"/>
    </source>
</evidence>
<feature type="transmembrane region" description="Helical" evidence="6">
    <location>
        <begin position="132"/>
        <end position="154"/>
    </location>
</feature>
<evidence type="ECO:0000256" key="2">
    <source>
        <dbReference type="ARBA" id="ARBA00022448"/>
    </source>
</evidence>
<keyword evidence="4 6" id="KW-1133">Transmembrane helix</keyword>
<feature type="transmembrane region" description="Helical" evidence="6">
    <location>
        <begin position="429"/>
        <end position="449"/>
    </location>
</feature>
<feature type="transmembrane region" description="Helical" evidence="6">
    <location>
        <begin position="461"/>
        <end position="483"/>
    </location>
</feature>
<feature type="transmembrane region" description="Helical" evidence="6">
    <location>
        <begin position="166"/>
        <end position="184"/>
    </location>
</feature>
<feature type="transmembrane region" description="Helical" evidence="6">
    <location>
        <begin position="395"/>
        <end position="417"/>
    </location>
</feature>
<feature type="domain" description="Major facilitator superfamily (MFS) profile" evidence="7">
    <location>
        <begin position="69"/>
        <end position="488"/>
    </location>
</feature>
<evidence type="ECO:0000313" key="8">
    <source>
        <dbReference type="EMBL" id="SMY29679.1"/>
    </source>
</evidence>
<feature type="transmembrane region" description="Helical" evidence="6">
    <location>
        <begin position="305"/>
        <end position="326"/>
    </location>
</feature>
<dbReference type="PROSITE" id="PS50850">
    <property type="entry name" value="MFS"/>
    <property type="match status" value="1"/>
</dbReference>
<accession>A0A1Y6M1C7</accession>
<dbReference type="PANTHER" id="PTHR43791:SF47">
    <property type="entry name" value="MAJOR FACILITATOR SUPERFAMILY (MFS) PROFILE DOMAIN-CONTAINING PROTEIN-RELATED"/>
    <property type="match status" value="1"/>
</dbReference>
<name>A0A1Y6M1C7_ZYMTR</name>
<proteinExistence type="predicted"/>
<dbReference type="Proteomes" id="UP000215453">
    <property type="component" value="Chromosome 13"/>
</dbReference>
<keyword evidence="5 6" id="KW-0472">Membrane</keyword>
<dbReference type="GO" id="GO:0022857">
    <property type="term" value="F:transmembrane transporter activity"/>
    <property type="evidence" value="ECO:0007669"/>
    <property type="project" value="InterPro"/>
</dbReference>
<keyword evidence="3 6" id="KW-0812">Transmembrane</keyword>
<dbReference type="AlphaFoldDB" id="A0A1Y6M1C7"/>
<dbReference type="Gene3D" id="1.20.1250.20">
    <property type="entry name" value="MFS general substrate transporter like domains"/>
    <property type="match status" value="2"/>
</dbReference>
<evidence type="ECO:0000256" key="6">
    <source>
        <dbReference type="SAM" id="Phobius"/>
    </source>
</evidence>
<dbReference type="EMBL" id="LT882688">
    <property type="protein sequence ID" value="SMY29679.1"/>
    <property type="molecule type" value="Genomic_DNA"/>
</dbReference>
<feature type="transmembrane region" description="Helical" evidence="6">
    <location>
        <begin position="196"/>
        <end position="217"/>
    </location>
</feature>
<dbReference type="InterPro" id="IPR036259">
    <property type="entry name" value="MFS_trans_sf"/>
</dbReference>
<dbReference type="GO" id="GO:0016020">
    <property type="term" value="C:membrane"/>
    <property type="evidence" value="ECO:0007669"/>
    <property type="project" value="UniProtKB-SubCell"/>
</dbReference>
<feature type="transmembrane region" description="Helical" evidence="6">
    <location>
        <begin position="103"/>
        <end position="120"/>
    </location>
</feature>
<dbReference type="InterPro" id="IPR011701">
    <property type="entry name" value="MFS"/>
</dbReference>
<gene>
    <name evidence="8" type="ORF">ZT1A5_G11128</name>
</gene>
<dbReference type="SUPFAM" id="SSF103473">
    <property type="entry name" value="MFS general substrate transporter"/>
    <property type="match status" value="1"/>
</dbReference>
<feature type="transmembrane region" description="Helical" evidence="6">
    <location>
        <begin position="346"/>
        <end position="363"/>
    </location>
</feature>
<comment type="subcellular location">
    <subcellularLocation>
        <location evidence="1">Membrane</location>
        <topology evidence="1">Multi-pass membrane protein</topology>
    </subcellularLocation>
</comment>
<evidence type="ECO:0000256" key="4">
    <source>
        <dbReference type="ARBA" id="ARBA00022989"/>
    </source>
</evidence>
<dbReference type="Pfam" id="PF07690">
    <property type="entry name" value="MFS_1"/>
    <property type="match status" value="1"/>
</dbReference>